<dbReference type="OrthoDB" id="27483at2759"/>
<protein>
    <recommendedName>
        <fullName evidence="2">Serine/threonine-protein phosphatase 4 regulatory subunit 3-like central domain-containing protein</fullName>
    </recommendedName>
</protein>
<dbReference type="GO" id="GO:0006974">
    <property type="term" value="P:DNA damage response"/>
    <property type="evidence" value="ECO:0007669"/>
    <property type="project" value="TreeGrafter"/>
</dbReference>
<name>A0A1A6GWT4_NEOLE</name>
<dbReference type="InterPro" id="IPR006887">
    <property type="entry name" value="P4R3-like_central_dom"/>
</dbReference>
<feature type="domain" description="Serine/threonine-protein phosphatase 4 regulatory subunit 3-like central" evidence="2">
    <location>
        <begin position="1"/>
        <end position="111"/>
    </location>
</feature>
<dbReference type="GO" id="GO:0072542">
    <property type="term" value="F:protein phosphatase activator activity"/>
    <property type="evidence" value="ECO:0007669"/>
    <property type="project" value="TreeGrafter"/>
</dbReference>
<dbReference type="GO" id="GO:0030289">
    <property type="term" value="C:protein phosphatase 4 complex"/>
    <property type="evidence" value="ECO:0007669"/>
    <property type="project" value="TreeGrafter"/>
</dbReference>
<feature type="compositionally biased region" description="Acidic residues" evidence="1">
    <location>
        <begin position="148"/>
        <end position="157"/>
    </location>
</feature>
<gene>
    <name evidence="3" type="ORF">A6R68_01651</name>
</gene>
<dbReference type="EMBL" id="LZPO01066861">
    <property type="protein sequence ID" value="OBS69807.1"/>
    <property type="molecule type" value="Genomic_DNA"/>
</dbReference>
<reference evidence="3 4" key="1">
    <citation type="submission" date="2016-06" db="EMBL/GenBank/DDBJ databases">
        <title>The Draft Genome Sequence and Annotation of the Desert Woodrat Neotoma lepida.</title>
        <authorList>
            <person name="Campbell M."/>
            <person name="Oakeson K.F."/>
            <person name="Yandell M."/>
            <person name="Halpert J.R."/>
            <person name="Dearing D."/>
        </authorList>
    </citation>
    <scope>NUCLEOTIDE SEQUENCE [LARGE SCALE GENOMIC DNA]</scope>
    <source>
        <strain evidence="3">417</strain>
        <tissue evidence="3">Liver</tissue>
    </source>
</reference>
<evidence type="ECO:0000313" key="4">
    <source>
        <dbReference type="Proteomes" id="UP000092124"/>
    </source>
</evidence>
<dbReference type="PANTHER" id="PTHR23318">
    <property type="entry name" value="ATP SYNTHASE GAMMA-RELATED"/>
    <property type="match status" value="1"/>
</dbReference>
<evidence type="ECO:0000259" key="2">
    <source>
        <dbReference type="Pfam" id="PF04802"/>
    </source>
</evidence>
<sequence length="176" mass="20438">MDMVGCLEYDPGLNQPYPHREFLTENTKFKQVIPITYSKLKQKIHQTYTMHCICDILLPTPSKFQENCLSDLTTLIFYNKIEIVAMLQEDEMFLLTVFAQLKDNTVGDERWCKDGVNCCFSSRNSNIIHGYSGMSRSHCSSRIPLVDYSDDDDEEDNDDHHDNDEEEEDAPPRKKT</sequence>
<dbReference type="Proteomes" id="UP000092124">
    <property type="component" value="Unassembled WGS sequence"/>
</dbReference>
<dbReference type="Pfam" id="PF04802">
    <property type="entry name" value="PP4R3"/>
    <property type="match status" value="1"/>
</dbReference>
<feature type="region of interest" description="Disordered" evidence="1">
    <location>
        <begin position="146"/>
        <end position="176"/>
    </location>
</feature>
<evidence type="ECO:0000313" key="3">
    <source>
        <dbReference type="EMBL" id="OBS69807.1"/>
    </source>
</evidence>
<dbReference type="STRING" id="56216.A0A1A6GWT4"/>
<evidence type="ECO:0000256" key="1">
    <source>
        <dbReference type="SAM" id="MobiDB-lite"/>
    </source>
</evidence>
<organism evidence="3 4">
    <name type="scientific">Neotoma lepida</name>
    <name type="common">Desert woodrat</name>
    <dbReference type="NCBI Taxonomy" id="56216"/>
    <lineage>
        <taxon>Eukaryota</taxon>
        <taxon>Metazoa</taxon>
        <taxon>Chordata</taxon>
        <taxon>Craniata</taxon>
        <taxon>Vertebrata</taxon>
        <taxon>Euteleostomi</taxon>
        <taxon>Mammalia</taxon>
        <taxon>Eutheria</taxon>
        <taxon>Euarchontoglires</taxon>
        <taxon>Glires</taxon>
        <taxon>Rodentia</taxon>
        <taxon>Myomorpha</taxon>
        <taxon>Muroidea</taxon>
        <taxon>Cricetidae</taxon>
        <taxon>Neotominae</taxon>
        <taxon>Neotoma</taxon>
    </lineage>
</organism>
<proteinExistence type="predicted"/>
<keyword evidence="4" id="KW-1185">Reference proteome</keyword>
<dbReference type="InterPro" id="IPR051137">
    <property type="entry name" value="PP4R3-like"/>
</dbReference>
<comment type="caution">
    <text evidence="3">The sequence shown here is derived from an EMBL/GenBank/DDBJ whole genome shotgun (WGS) entry which is preliminary data.</text>
</comment>
<dbReference type="GO" id="GO:0005654">
    <property type="term" value="C:nucleoplasm"/>
    <property type="evidence" value="ECO:0007669"/>
    <property type="project" value="TreeGrafter"/>
</dbReference>
<accession>A0A1A6GWT4</accession>
<dbReference type="AlphaFoldDB" id="A0A1A6GWT4"/>
<dbReference type="PANTHER" id="PTHR23318:SF19">
    <property type="entry name" value="PROTEIN PPP4R3C"/>
    <property type="match status" value="1"/>
</dbReference>